<organism evidence="1 2">
    <name type="scientific">Actinokineospora auranticolor</name>
    <dbReference type="NCBI Taxonomy" id="155976"/>
    <lineage>
        <taxon>Bacteria</taxon>
        <taxon>Bacillati</taxon>
        <taxon>Actinomycetota</taxon>
        <taxon>Actinomycetes</taxon>
        <taxon>Pseudonocardiales</taxon>
        <taxon>Pseudonocardiaceae</taxon>
        <taxon>Actinokineospora</taxon>
    </lineage>
</organism>
<comment type="caution">
    <text evidence="1">The sequence shown here is derived from an EMBL/GenBank/DDBJ whole genome shotgun (WGS) entry which is preliminary data.</text>
</comment>
<evidence type="ECO:0000313" key="2">
    <source>
        <dbReference type="Proteomes" id="UP000239203"/>
    </source>
</evidence>
<keyword evidence="2" id="KW-1185">Reference proteome</keyword>
<dbReference type="EMBL" id="PTIX01000004">
    <property type="protein sequence ID" value="PPK68929.1"/>
    <property type="molecule type" value="Genomic_DNA"/>
</dbReference>
<dbReference type="AlphaFoldDB" id="A0A2S6GUQ8"/>
<name>A0A2S6GUQ8_9PSEU</name>
<reference evidence="1 2" key="1">
    <citation type="submission" date="2018-02" db="EMBL/GenBank/DDBJ databases">
        <title>Genomic Encyclopedia of Archaeal and Bacterial Type Strains, Phase II (KMG-II): from individual species to whole genera.</title>
        <authorList>
            <person name="Goeker M."/>
        </authorList>
    </citation>
    <scope>NUCLEOTIDE SEQUENCE [LARGE SCALE GENOMIC DNA]</scope>
    <source>
        <strain evidence="1 2">YU 961-1</strain>
    </source>
</reference>
<protein>
    <submittedName>
        <fullName evidence="1">Uncharacterized protein</fullName>
    </submittedName>
</protein>
<sequence length="50" mass="5593">MVYKALRSSRAKRVSPSLEQPRHDLIVGMVNVGERLAEAEGRAAMLLRTK</sequence>
<accession>A0A2S6GUQ8</accession>
<gene>
    <name evidence="1" type="ORF">CLV40_104173</name>
</gene>
<dbReference type="Proteomes" id="UP000239203">
    <property type="component" value="Unassembled WGS sequence"/>
</dbReference>
<evidence type="ECO:0000313" key="1">
    <source>
        <dbReference type="EMBL" id="PPK68929.1"/>
    </source>
</evidence>
<proteinExistence type="predicted"/>